<organism evidence="2 3">
    <name type="scientific">Cotesia glomerata</name>
    <name type="common">Lepidopteran parasitic wasp</name>
    <name type="synonym">Apanteles glomeratus</name>
    <dbReference type="NCBI Taxonomy" id="32391"/>
    <lineage>
        <taxon>Eukaryota</taxon>
        <taxon>Metazoa</taxon>
        <taxon>Ecdysozoa</taxon>
        <taxon>Arthropoda</taxon>
        <taxon>Hexapoda</taxon>
        <taxon>Insecta</taxon>
        <taxon>Pterygota</taxon>
        <taxon>Neoptera</taxon>
        <taxon>Endopterygota</taxon>
        <taxon>Hymenoptera</taxon>
        <taxon>Apocrita</taxon>
        <taxon>Ichneumonoidea</taxon>
        <taxon>Braconidae</taxon>
        <taxon>Microgastrinae</taxon>
        <taxon>Cotesia</taxon>
    </lineage>
</organism>
<keyword evidence="3" id="KW-1185">Reference proteome</keyword>
<sequence>MGCCYDNKKEHYPHLSAVTTTNHRYRERTNHPLTTVLHYPRVYRYTRSRRMETLWLERGYWCILGTLPRKKLSKIREGQSRVEDGGTAELRKS</sequence>
<reference evidence="2 3" key="1">
    <citation type="journal article" date="2021" name="J. Hered.">
        <title>A chromosome-level genome assembly of the parasitoid wasp, Cotesia glomerata (Hymenoptera: Braconidae).</title>
        <authorList>
            <person name="Pinto B.J."/>
            <person name="Weis J.J."/>
            <person name="Gamble T."/>
            <person name="Ode P.J."/>
            <person name="Paul R."/>
            <person name="Zaspel J.M."/>
        </authorList>
    </citation>
    <scope>NUCLEOTIDE SEQUENCE [LARGE SCALE GENOMIC DNA]</scope>
    <source>
        <strain evidence="2">CgM1</strain>
    </source>
</reference>
<proteinExistence type="predicted"/>
<evidence type="ECO:0000256" key="1">
    <source>
        <dbReference type="SAM" id="MobiDB-lite"/>
    </source>
</evidence>
<dbReference type="EMBL" id="JAHXZJ010000001">
    <property type="protein sequence ID" value="KAH0568444.1"/>
    <property type="molecule type" value="Genomic_DNA"/>
</dbReference>
<name>A0AAV7IUE8_COTGL</name>
<protein>
    <submittedName>
        <fullName evidence="2">Uncharacterized protein</fullName>
    </submittedName>
</protein>
<dbReference type="Proteomes" id="UP000826195">
    <property type="component" value="Unassembled WGS sequence"/>
</dbReference>
<feature type="region of interest" description="Disordered" evidence="1">
    <location>
        <begin position="74"/>
        <end position="93"/>
    </location>
</feature>
<gene>
    <name evidence="2" type="ORF">KQX54_020911</name>
</gene>
<evidence type="ECO:0000313" key="2">
    <source>
        <dbReference type="EMBL" id="KAH0568444.1"/>
    </source>
</evidence>
<evidence type="ECO:0000313" key="3">
    <source>
        <dbReference type="Proteomes" id="UP000826195"/>
    </source>
</evidence>
<accession>A0AAV7IUE8</accession>
<dbReference type="AlphaFoldDB" id="A0AAV7IUE8"/>
<comment type="caution">
    <text evidence="2">The sequence shown here is derived from an EMBL/GenBank/DDBJ whole genome shotgun (WGS) entry which is preliminary data.</text>
</comment>